<proteinExistence type="predicted"/>
<keyword evidence="1" id="KW-0812">Transmembrane</keyword>
<dbReference type="Proteomes" id="UP000799750">
    <property type="component" value="Unassembled WGS sequence"/>
</dbReference>
<dbReference type="EMBL" id="MU004189">
    <property type="protein sequence ID" value="KAF2495574.1"/>
    <property type="molecule type" value="Genomic_DNA"/>
</dbReference>
<name>A0A6A6QTY3_9PEZI</name>
<reference evidence="2" key="1">
    <citation type="journal article" date="2020" name="Stud. Mycol.">
        <title>101 Dothideomycetes genomes: a test case for predicting lifestyles and emergence of pathogens.</title>
        <authorList>
            <person name="Haridas S."/>
            <person name="Albert R."/>
            <person name="Binder M."/>
            <person name="Bloem J."/>
            <person name="Labutti K."/>
            <person name="Salamov A."/>
            <person name="Andreopoulos B."/>
            <person name="Baker S."/>
            <person name="Barry K."/>
            <person name="Bills G."/>
            <person name="Bluhm B."/>
            <person name="Cannon C."/>
            <person name="Castanera R."/>
            <person name="Culley D."/>
            <person name="Daum C."/>
            <person name="Ezra D."/>
            <person name="Gonzalez J."/>
            <person name="Henrissat B."/>
            <person name="Kuo A."/>
            <person name="Liang C."/>
            <person name="Lipzen A."/>
            <person name="Lutzoni F."/>
            <person name="Magnuson J."/>
            <person name="Mondo S."/>
            <person name="Nolan M."/>
            <person name="Ohm R."/>
            <person name="Pangilinan J."/>
            <person name="Park H.-J."/>
            <person name="Ramirez L."/>
            <person name="Alfaro M."/>
            <person name="Sun H."/>
            <person name="Tritt A."/>
            <person name="Yoshinaga Y."/>
            <person name="Zwiers L.-H."/>
            <person name="Turgeon B."/>
            <person name="Goodwin S."/>
            <person name="Spatafora J."/>
            <person name="Crous P."/>
            <person name="Grigoriev I."/>
        </authorList>
    </citation>
    <scope>NUCLEOTIDE SEQUENCE</scope>
    <source>
        <strain evidence="2">CBS 269.34</strain>
    </source>
</reference>
<evidence type="ECO:0000313" key="3">
    <source>
        <dbReference type="Proteomes" id="UP000799750"/>
    </source>
</evidence>
<gene>
    <name evidence="2" type="ORF">BU16DRAFT_618349</name>
</gene>
<feature type="transmembrane region" description="Helical" evidence="1">
    <location>
        <begin position="87"/>
        <end position="106"/>
    </location>
</feature>
<organism evidence="2 3">
    <name type="scientific">Lophium mytilinum</name>
    <dbReference type="NCBI Taxonomy" id="390894"/>
    <lineage>
        <taxon>Eukaryota</taxon>
        <taxon>Fungi</taxon>
        <taxon>Dikarya</taxon>
        <taxon>Ascomycota</taxon>
        <taxon>Pezizomycotina</taxon>
        <taxon>Dothideomycetes</taxon>
        <taxon>Pleosporomycetidae</taxon>
        <taxon>Mytilinidiales</taxon>
        <taxon>Mytilinidiaceae</taxon>
        <taxon>Lophium</taxon>
    </lineage>
</organism>
<evidence type="ECO:0000313" key="2">
    <source>
        <dbReference type="EMBL" id="KAF2495574.1"/>
    </source>
</evidence>
<dbReference type="AlphaFoldDB" id="A0A6A6QTY3"/>
<keyword evidence="3" id="KW-1185">Reference proteome</keyword>
<keyword evidence="1" id="KW-0472">Membrane</keyword>
<protein>
    <submittedName>
        <fullName evidence="2">Uncharacterized protein</fullName>
    </submittedName>
</protein>
<accession>A0A6A6QTY3</accession>
<feature type="transmembrane region" description="Helical" evidence="1">
    <location>
        <begin position="62"/>
        <end position="81"/>
    </location>
</feature>
<evidence type="ECO:0000256" key="1">
    <source>
        <dbReference type="SAM" id="Phobius"/>
    </source>
</evidence>
<keyword evidence="1" id="KW-1133">Transmembrane helix</keyword>
<sequence>MKRKRDPWLRLMLMIRNPMKISTISMDHTHEHNFSPETLRISLPVFHYSALSALFKGPHRRTMIFSIVVPYIIPYTIPIAFPIVFPIVLPILFPIITSLGPLGLLVRTDGDYDHLDANIVNNDNNDNDVAVYSDFEEDSDFEDLWIF</sequence>